<feature type="transmembrane region" description="Helical" evidence="10">
    <location>
        <begin position="738"/>
        <end position="757"/>
    </location>
</feature>
<evidence type="ECO:0000313" key="13">
    <source>
        <dbReference type="Proteomes" id="UP000290289"/>
    </source>
</evidence>
<feature type="transmembrane region" description="Helical" evidence="10">
    <location>
        <begin position="6"/>
        <end position="24"/>
    </location>
</feature>
<dbReference type="PANTHER" id="PTHR31595:SF77">
    <property type="entry name" value="ACYL-COA--STEROL O-ACYLTRANSFERASE 1-LIKE"/>
    <property type="match status" value="1"/>
</dbReference>
<feature type="transmembrane region" description="Helical" evidence="10">
    <location>
        <begin position="335"/>
        <end position="358"/>
    </location>
</feature>
<evidence type="ECO:0000259" key="11">
    <source>
        <dbReference type="Pfam" id="PF13813"/>
    </source>
</evidence>
<dbReference type="PANTHER" id="PTHR31595">
    <property type="entry name" value="LONG-CHAIN-ALCOHOL O-FATTY-ACYLTRANSFERASE 3-RELATED"/>
    <property type="match status" value="1"/>
</dbReference>
<feature type="transmembrane region" description="Helical" evidence="10">
    <location>
        <begin position="305"/>
        <end position="323"/>
    </location>
</feature>
<evidence type="ECO:0000256" key="9">
    <source>
        <dbReference type="SAM" id="MobiDB-lite"/>
    </source>
</evidence>
<feature type="compositionally biased region" description="Polar residues" evidence="9">
    <location>
        <begin position="503"/>
        <end position="516"/>
    </location>
</feature>
<reference evidence="12 13" key="1">
    <citation type="submission" date="2018-10" db="EMBL/GenBank/DDBJ databases">
        <title>A high-quality apple genome assembly.</title>
        <authorList>
            <person name="Hu J."/>
        </authorList>
    </citation>
    <scope>NUCLEOTIDE SEQUENCE [LARGE SCALE GENOMIC DNA]</scope>
    <source>
        <strain evidence="13">cv. HFTH1</strain>
        <tissue evidence="12">Young leaf</tissue>
    </source>
</reference>
<keyword evidence="3" id="KW-0808">Transferase</keyword>
<keyword evidence="6" id="KW-0443">Lipid metabolism</keyword>
<dbReference type="InterPro" id="IPR044851">
    <property type="entry name" value="Wax_synthase"/>
</dbReference>
<evidence type="ECO:0000256" key="4">
    <source>
        <dbReference type="ARBA" id="ARBA00022692"/>
    </source>
</evidence>
<keyword evidence="7 10" id="KW-0472">Membrane</keyword>
<sequence length="789" mass="89795">MDGDMINLLKVWLSVCLCVCYCYATAKFVPKGFTRLICFLPIVCLFLYLPLFISSIHLAGNTSFFVSWLANFKLLLFAFGKGPLASDPSFSLARFVPLACLPIKIQQNKNPPPNPLAKHKKTTKSEGIQSVQKQNGQSKENTPADHQDKDKENPIPQDPKVGHKIPLNHVIKDLLFGILLRAYDYSDRIPPYAMWVLYSLHIYLFLELVLAVAAALARTLLATELEPQFNEPYLSTSLQEFWGRQWNLMVTGILRPTVYEPTLGFSRRVVGRRWWAPLPAVLATFLVSGLMHEIVFYHMGRMPPTWGLTCFFLLHGVCLTVEIGLKRAMSTGRWWLPRLVSGGLSVGFVMVTSFWLFLPQFFRFRAEIKAFEEYAAVGEFFRNLISPFVSRVWSSVFACFFYSHSIGKLVPKGTTRLLCVLPVVFLFLYLPLNFSSMHLEGGTAFFISWLGTFKLLLFAFGKGPLASHPPISIGRFLAIGCLPIEFQENPHPKSPNPKFETYPSPSKSHPNGQMTQNPPPKSQNPKIETYPSPSKSNPNRQNRENPPQKSQNSKIETNPSPQKAQKLPLNQVIKGILFVILIGVLKYSEHFHQKLVLVLHCLYIYLTLENLLAIVTILTRSLSGLDLKPHFNDPYFSTSLQNFWGRRWNLVAHSILRSAVYEPTRDYSAGVIGREWAPLPAVFGSFLVSGLMHEHIYYCMGRVRPTWEVTWFFVLHGVCLPVEIVLKKALKGRCRLPRVISLPLTLGFMVVTSYWLFFPQFIRCKADVRMLQEYGEFAAFLKNVIPSFR</sequence>
<feature type="compositionally biased region" description="Polar residues" evidence="9">
    <location>
        <begin position="549"/>
        <end position="563"/>
    </location>
</feature>
<keyword evidence="13" id="KW-1185">Reference proteome</keyword>
<dbReference type="InterPro" id="IPR032805">
    <property type="entry name" value="Wax_synthase_dom"/>
</dbReference>
<evidence type="ECO:0000256" key="5">
    <source>
        <dbReference type="ARBA" id="ARBA00022989"/>
    </source>
</evidence>
<dbReference type="Pfam" id="PF13813">
    <property type="entry name" value="MBOAT_2"/>
    <property type="match status" value="2"/>
</dbReference>
<evidence type="ECO:0000256" key="7">
    <source>
        <dbReference type="ARBA" id="ARBA00023136"/>
    </source>
</evidence>
<feature type="compositionally biased region" description="Basic and acidic residues" evidence="9">
    <location>
        <begin position="142"/>
        <end position="153"/>
    </location>
</feature>
<comment type="subcellular location">
    <subcellularLocation>
        <location evidence="1">Membrane</location>
        <topology evidence="1">Multi-pass membrane protein</topology>
    </subcellularLocation>
</comment>
<evidence type="ECO:0000313" key="12">
    <source>
        <dbReference type="EMBL" id="RXI05328.1"/>
    </source>
</evidence>
<dbReference type="GO" id="GO:0016020">
    <property type="term" value="C:membrane"/>
    <property type="evidence" value="ECO:0007669"/>
    <property type="project" value="UniProtKB-SubCell"/>
</dbReference>
<dbReference type="AlphaFoldDB" id="A0A498KCR2"/>
<comment type="caution">
    <text evidence="12">The sequence shown here is derived from an EMBL/GenBank/DDBJ whole genome shotgun (WGS) entry which is preliminary data.</text>
</comment>
<feature type="region of interest" description="Disordered" evidence="9">
    <location>
        <begin position="106"/>
        <end position="161"/>
    </location>
</feature>
<evidence type="ECO:0000256" key="6">
    <source>
        <dbReference type="ARBA" id="ARBA00023098"/>
    </source>
</evidence>
<feature type="transmembrane region" description="Helical" evidence="10">
    <location>
        <begin position="444"/>
        <end position="461"/>
    </location>
</feature>
<accession>A0A498KCR2</accession>
<feature type="transmembrane region" description="Helical" evidence="10">
    <location>
        <begin position="274"/>
        <end position="299"/>
    </location>
</feature>
<feature type="region of interest" description="Disordered" evidence="9">
    <location>
        <begin position="489"/>
        <end position="563"/>
    </location>
</feature>
<feature type="compositionally biased region" description="Polar residues" evidence="9">
    <location>
        <begin position="125"/>
        <end position="141"/>
    </location>
</feature>
<dbReference type="EMBL" id="RDQH01000328">
    <property type="protein sequence ID" value="RXI05328.1"/>
    <property type="molecule type" value="Genomic_DNA"/>
</dbReference>
<dbReference type="GO" id="GO:0006629">
    <property type="term" value="P:lipid metabolic process"/>
    <property type="evidence" value="ECO:0007669"/>
    <property type="project" value="UniProtKB-KW"/>
</dbReference>
<evidence type="ECO:0000256" key="10">
    <source>
        <dbReference type="SAM" id="Phobius"/>
    </source>
</evidence>
<gene>
    <name evidence="12" type="ORF">DVH24_006585</name>
</gene>
<evidence type="ECO:0000256" key="8">
    <source>
        <dbReference type="ARBA" id="ARBA00023315"/>
    </source>
</evidence>
<feature type="transmembrane region" description="Helical" evidence="10">
    <location>
        <begin position="709"/>
        <end position="726"/>
    </location>
</feature>
<proteinExistence type="inferred from homology"/>
<dbReference type="Proteomes" id="UP000290289">
    <property type="component" value="Chromosome 2"/>
</dbReference>
<name>A0A498KCR2_MALDO</name>
<feature type="transmembrane region" description="Helical" evidence="10">
    <location>
        <begin position="415"/>
        <end position="432"/>
    </location>
</feature>
<feature type="domain" description="Wax synthase" evidence="11">
    <location>
        <begin position="628"/>
        <end position="714"/>
    </location>
</feature>
<evidence type="ECO:0000256" key="3">
    <source>
        <dbReference type="ARBA" id="ARBA00022679"/>
    </source>
</evidence>
<dbReference type="STRING" id="3750.A0A498KCR2"/>
<dbReference type="GO" id="GO:0008374">
    <property type="term" value="F:O-acyltransferase activity"/>
    <property type="evidence" value="ECO:0007669"/>
    <property type="project" value="InterPro"/>
</dbReference>
<evidence type="ECO:0000256" key="2">
    <source>
        <dbReference type="ARBA" id="ARBA00007282"/>
    </source>
</evidence>
<feature type="transmembrane region" description="Helical" evidence="10">
    <location>
        <begin position="36"/>
        <end position="59"/>
    </location>
</feature>
<keyword evidence="8" id="KW-0012">Acyltransferase</keyword>
<feature type="compositionally biased region" description="Low complexity" evidence="9">
    <location>
        <begin position="537"/>
        <end position="548"/>
    </location>
</feature>
<protein>
    <recommendedName>
        <fullName evidence="11">Wax synthase domain-containing protein</fullName>
    </recommendedName>
</protein>
<feature type="transmembrane region" description="Helical" evidence="10">
    <location>
        <begin position="597"/>
        <end position="618"/>
    </location>
</feature>
<evidence type="ECO:0000256" key="1">
    <source>
        <dbReference type="ARBA" id="ARBA00004141"/>
    </source>
</evidence>
<feature type="transmembrane region" description="Helical" evidence="10">
    <location>
        <begin position="384"/>
        <end position="403"/>
    </location>
</feature>
<keyword evidence="5 10" id="KW-1133">Transmembrane helix</keyword>
<feature type="compositionally biased region" description="Polar residues" evidence="9">
    <location>
        <begin position="523"/>
        <end position="536"/>
    </location>
</feature>
<feature type="transmembrane region" description="Helical" evidence="10">
    <location>
        <begin position="195"/>
        <end position="217"/>
    </location>
</feature>
<keyword evidence="4 10" id="KW-0812">Transmembrane</keyword>
<feature type="domain" description="Wax synthase" evidence="11">
    <location>
        <begin position="226"/>
        <end position="313"/>
    </location>
</feature>
<comment type="similarity">
    <text evidence="2">Belongs to the wax synthase family.</text>
</comment>
<organism evidence="12 13">
    <name type="scientific">Malus domestica</name>
    <name type="common">Apple</name>
    <name type="synonym">Pyrus malus</name>
    <dbReference type="NCBI Taxonomy" id="3750"/>
    <lineage>
        <taxon>Eukaryota</taxon>
        <taxon>Viridiplantae</taxon>
        <taxon>Streptophyta</taxon>
        <taxon>Embryophyta</taxon>
        <taxon>Tracheophyta</taxon>
        <taxon>Spermatophyta</taxon>
        <taxon>Magnoliopsida</taxon>
        <taxon>eudicotyledons</taxon>
        <taxon>Gunneridae</taxon>
        <taxon>Pentapetalae</taxon>
        <taxon>rosids</taxon>
        <taxon>fabids</taxon>
        <taxon>Rosales</taxon>
        <taxon>Rosaceae</taxon>
        <taxon>Amygdaloideae</taxon>
        <taxon>Maleae</taxon>
        <taxon>Malus</taxon>
    </lineage>
</organism>